<keyword evidence="3" id="KW-1185">Reference proteome</keyword>
<dbReference type="eggNOG" id="arCOG00887">
    <property type="taxonomic scope" value="Archaea"/>
</dbReference>
<keyword evidence="1" id="KW-0175">Coiled coil</keyword>
<sequence length="1233" mass="140094">MLKPRKEVLEGRIIEALSLADAYIANELRGRVEGVESLPESPLYEPKEFLKRTYFSESMKRVLLNVMGSLAGVQYLYKDKEGLDKFKVQNRILIIPSHLGGGKTHLLTTLYFVAKLVNEEGAHALRYLEVDDKTRNALKHAIDVLVQAGRKIQVVALVGDRKYLAPSPLNPVTVDGVKVNTPWGLLAHLLQEYDKVRVGDESFAAPFTDEIKKVLRDKTVLILIDEAVEYLEHATGVSRRVKDYDESYISFLKRLAEAVNDTPNSVLVVTLPAEYREGRLEPGPQHPEYVKKIFAELERVAPLKLPPMEKKEIVEVFKRRLFENAYESDAKRCAAEVAEEAFNKASADNALSDAIKIRYGDIAAFKRSLEGHYPFHPYFVETLVNIASTSPELGLTRHLISYVARLVKEVYDTASQRKREPRTALFTTWLIPLDAPEFRTDLLSKMPSDVQSDFQRIYEEDVKKKFGRKVEEYIWSLDPASPQEARDFVKAAVARTVWLTSIPGRGSKRSEVAKLYPVSKELPALVYDPLAFQRVFMADVVNAVDELLSESTYMVKTDENRVLYARIADLTKILREKYLSVTEHDALSVLEGLVNEQAIKGGRKIRRVRPITSHKFLELDLLRKEVEENDDPLVLMYIGLQEPDQNLVESLLSRNNVLFLLPDYNMDPMDWGLMYTETIKAIAGREPDTMRDFLLNLLKVVKAVRDLANNREYLLEVVGEEHLDDTRNKLKRLEEEVVRHVVLAIYTMMRRVVIGTRRQQYEVELRPTEGVSDLSNIVRLLEGALERRGVITKWEWSDVYNQLSGFKKLWDSNMSLKEPIKVKDLWDQLLNARDVEPHITGFSDLLDALKTAYENCMIAFRYKGEVLWIDYPFSEAEAEQFYRTGRKYACSWQKDVANKMERLGASVKELEAVHPSFVLNEYLERLRAKASTKPGERVVRRLAVYMPDGNKVDLTTFLETSKQNIVEALSSHPVVLVEETPPRVFNMRVTSVNGKQLGKEPVELGGEGGLEIVVEGSMESAEEFPVEIELKAVEEISRQTASSNRVEARSKGSFTAKITVNQPGEYIVVVTARDAAAPKGYRTEEVPVARVRVSGEYCVSRSVKGVDFANWEPPVGVRLELTKLNIEGRILKGAIKSLADLLNSLSTYRIYADGYVELENQGEELRISFRKASTNRLSRLLQSLGVDVDVYAKIELQSAGSNIRLADLIKLVEDRFKSLEAVLSLDYRECRSV</sequence>
<dbReference type="HOGENOM" id="CLU_266159_0_0_2"/>
<evidence type="ECO:0000313" key="3">
    <source>
        <dbReference type="Proteomes" id="UP000005270"/>
    </source>
</evidence>
<dbReference type="AlphaFoldDB" id="I3TFT3"/>
<proteinExistence type="predicted"/>
<dbReference type="EMBL" id="CP003531">
    <property type="protein sequence ID" value="AFK51621.1"/>
    <property type="molecule type" value="Genomic_DNA"/>
</dbReference>
<evidence type="ECO:0008006" key="4">
    <source>
        <dbReference type="Google" id="ProtNLM"/>
    </source>
</evidence>
<dbReference type="Pfam" id="PF04465">
    <property type="entry name" value="DUF499"/>
    <property type="match status" value="1"/>
</dbReference>
<reference evidence="2 3" key="1">
    <citation type="journal article" date="2012" name="J. Bacteriol.">
        <title>Complete genome sequence of the hyperthermophilic cellulolytic Crenarchaeon 'Thermogladius cellulolyticus' 1633.</title>
        <authorList>
            <person name="Mardanov A.V."/>
            <person name="Kochetkova T.V."/>
            <person name="Beletsky A.V."/>
            <person name="Bonch-Osmolovskaya E.A."/>
            <person name="Ravin N.V."/>
            <person name="Skryabin K.G."/>
        </authorList>
    </citation>
    <scope>NUCLEOTIDE SEQUENCE [LARGE SCALE GENOMIC DNA]</scope>
    <source>
        <strain evidence="3">DSM 22663 / VKM B-2946 / 1633</strain>
    </source>
</reference>
<accession>I3TFT3</accession>
<name>I3TFT3_THEC1</name>
<dbReference type="KEGG" id="thg:TCELL_1198"/>
<dbReference type="InParanoid" id="I3TFT3"/>
<dbReference type="InterPro" id="IPR027417">
    <property type="entry name" value="P-loop_NTPase"/>
</dbReference>
<organism evidence="2 3">
    <name type="scientific">Thermogladius calderae (strain DSM 22663 / VKM B-2946 / 1633)</name>
    <dbReference type="NCBI Taxonomy" id="1184251"/>
    <lineage>
        <taxon>Archaea</taxon>
        <taxon>Thermoproteota</taxon>
        <taxon>Thermoprotei</taxon>
        <taxon>Desulfurococcales</taxon>
        <taxon>Desulfurococcaceae</taxon>
        <taxon>Thermogladius</taxon>
    </lineage>
</organism>
<gene>
    <name evidence="2" type="ordered locus">TCELL_1198</name>
</gene>
<evidence type="ECO:0000256" key="1">
    <source>
        <dbReference type="SAM" id="Coils"/>
    </source>
</evidence>
<dbReference type="Proteomes" id="UP000005270">
    <property type="component" value="Chromosome"/>
</dbReference>
<dbReference type="SUPFAM" id="SSF52540">
    <property type="entry name" value="P-loop containing nucleoside triphosphate hydrolases"/>
    <property type="match status" value="1"/>
</dbReference>
<dbReference type="InterPro" id="IPR007555">
    <property type="entry name" value="DUF499"/>
</dbReference>
<evidence type="ECO:0000313" key="2">
    <source>
        <dbReference type="EMBL" id="AFK51621.1"/>
    </source>
</evidence>
<protein>
    <recommendedName>
        <fullName evidence="4">DUF499 domain-containing protein</fullName>
    </recommendedName>
</protein>
<feature type="coiled-coil region" evidence="1">
    <location>
        <begin position="716"/>
        <end position="743"/>
    </location>
</feature>
<dbReference type="STRING" id="1184251.TCELL_1198"/>